<dbReference type="PANTHER" id="PTHR47523:SF1">
    <property type="entry name" value="F21O3.11 PROTEIN"/>
    <property type="match status" value="1"/>
</dbReference>
<organism evidence="1">
    <name type="scientific">Aegilops tauschii</name>
    <name type="common">Tausch's goatgrass</name>
    <name type="synonym">Aegilops squarrosa</name>
    <dbReference type="NCBI Taxonomy" id="37682"/>
    <lineage>
        <taxon>Eukaryota</taxon>
        <taxon>Viridiplantae</taxon>
        <taxon>Streptophyta</taxon>
        <taxon>Embryophyta</taxon>
        <taxon>Tracheophyta</taxon>
        <taxon>Spermatophyta</taxon>
        <taxon>Magnoliopsida</taxon>
        <taxon>Liliopsida</taxon>
        <taxon>Poales</taxon>
        <taxon>Poaceae</taxon>
        <taxon>BOP clade</taxon>
        <taxon>Pooideae</taxon>
        <taxon>Triticodae</taxon>
        <taxon>Triticeae</taxon>
        <taxon>Triticinae</taxon>
        <taxon>Aegilops</taxon>
    </lineage>
</organism>
<accession>M8B210</accession>
<dbReference type="PANTHER" id="PTHR47523">
    <property type="entry name" value="F21O3.11 PROTEIN"/>
    <property type="match status" value="1"/>
</dbReference>
<dbReference type="AlphaFoldDB" id="M8B210"/>
<evidence type="ECO:0000313" key="1">
    <source>
        <dbReference type="EnsemblPlants" id="EMT07630"/>
    </source>
</evidence>
<protein>
    <submittedName>
        <fullName evidence="1">Uncharacterized protein</fullName>
    </submittedName>
</protein>
<proteinExistence type="predicted"/>
<reference evidence="1" key="1">
    <citation type="submission" date="2015-06" db="UniProtKB">
        <authorList>
            <consortium name="EnsemblPlants"/>
        </authorList>
    </citation>
    <scope>IDENTIFICATION</scope>
</reference>
<name>M8B210_AEGTA</name>
<dbReference type="ExpressionAtlas" id="M8B210">
    <property type="expression patterns" value="baseline"/>
</dbReference>
<dbReference type="EnsemblPlants" id="EMT07630">
    <property type="protein sequence ID" value="EMT07630"/>
    <property type="gene ID" value="F775_28940"/>
</dbReference>
<sequence length="97" mass="11645">MATTLVRRVESWVRDQGARLPPWVPPIAVPRWPWPPPWAPAWPGDRRRQRERMFREEFERRRIQLRELCRAVRVDTIAELQELLCAMVLAECVYKVP</sequence>